<accession>A0ABN9D664</accession>
<evidence type="ECO:0000313" key="2">
    <source>
        <dbReference type="Proteomes" id="UP001162483"/>
    </source>
</evidence>
<reference evidence="1" key="1">
    <citation type="submission" date="2023-05" db="EMBL/GenBank/DDBJ databases">
        <authorList>
            <person name="Stuckert A."/>
        </authorList>
    </citation>
    <scope>NUCLEOTIDE SEQUENCE</scope>
</reference>
<protein>
    <submittedName>
        <fullName evidence="1">Uncharacterized protein</fullName>
    </submittedName>
</protein>
<organism evidence="1 2">
    <name type="scientific">Staurois parvus</name>
    <dbReference type="NCBI Taxonomy" id="386267"/>
    <lineage>
        <taxon>Eukaryota</taxon>
        <taxon>Metazoa</taxon>
        <taxon>Chordata</taxon>
        <taxon>Craniata</taxon>
        <taxon>Vertebrata</taxon>
        <taxon>Euteleostomi</taxon>
        <taxon>Amphibia</taxon>
        <taxon>Batrachia</taxon>
        <taxon>Anura</taxon>
        <taxon>Neobatrachia</taxon>
        <taxon>Ranoidea</taxon>
        <taxon>Ranidae</taxon>
        <taxon>Staurois</taxon>
    </lineage>
</organism>
<comment type="caution">
    <text evidence="1">The sequence shown here is derived from an EMBL/GenBank/DDBJ whole genome shotgun (WGS) entry which is preliminary data.</text>
</comment>
<name>A0ABN9D664_9NEOB</name>
<sequence>MHRLFRIRRSTSWMFTEMTAVGWEPPRPGSSLIDIQPFLKHAHNSNVFLQLNF</sequence>
<evidence type="ECO:0000313" key="1">
    <source>
        <dbReference type="EMBL" id="CAI9568016.1"/>
    </source>
</evidence>
<gene>
    <name evidence="1" type="ORF">SPARVUS_LOCUS6635898</name>
</gene>
<proteinExistence type="predicted"/>
<dbReference type="Proteomes" id="UP001162483">
    <property type="component" value="Unassembled WGS sequence"/>
</dbReference>
<dbReference type="EMBL" id="CATNWA010014141">
    <property type="protein sequence ID" value="CAI9568016.1"/>
    <property type="molecule type" value="Genomic_DNA"/>
</dbReference>
<keyword evidence="2" id="KW-1185">Reference proteome</keyword>